<proteinExistence type="inferred from homology"/>
<evidence type="ECO:0000256" key="7">
    <source>
        <dbReference type="ARBA" id="ARBA00023136"/>
    </source>
</evidence>
<keyword evidence="14 16" id="KW-0413">Isomerase</keyword>
<keyword evidence="17" id="KW-1185">Reference proteome</keyword>
<evidence type="ECO:0000259" key="15">
    <source>
        <dbReference type="PROSITE" id="PS50198"/>
    </source>
</evidence>
<accession>A0A369VVJ6</accession>
<name>A0A369VVJ6_9SPHN</name>
<evidence type="ECO:0000313" key="16">
    <source>
        <dbReference type="EMBL" id="RDE06368.1"/>
    </source>
</evidence>
<feature type="domain" description="PpiC" evidence="15">
    <location>
        <begin position="272"/>
        <end position="359"/>
    </location>
</feature>
<evidence type="ECO:0000256" key="14">
    <source>
        <dbReference type="PROSITE-ProRule" id="PRU00278"/>
    </source>
</evidence>
<keyword evidence="5" id="KW-0812">Transmembrane</keyword>
<dbReference type="PROSITE" id="PS50198">
    <property type="entry name" value="PPIC_PPIASE_2"/>
    <property type="match status" value="1"/>
</dbReference>
<comment type="similarity">
    <text evidence="11">Belongs to the PpiD chaperone family.</text>
</comment>
<keyword evidence="6" id="KW-1133">Transmembrane helix</keyword>
<evidence type="ECO:0000256" key="12">
    <source>
        <dbReference type="ARBA" id="ARBA00040743"/>
    </source>
</evidence>
<dbReference type="AlphaFoldDB" id="A0A369VVJ6"/>
<dbReference type="Gene3D" id="1.10.4030.10">
    <property type="entry name" value="Porin chaperone SurA, peptide-binding domain"/>
    <property type="match status" value="1"/>
</dbReference>
<evidence type="ECO:0000313" key="17">
    <source>
        <dbReference type="Proteomes" id="UP000253918"/>
    </source>
</evidence>
<dbReference type="PANTHER" id="PTHR47529">
    <property type="entry name" value="PEPTIDYL-PROLYL CIS-TRANS ISOMERASE D"/>
    <property type="match status" value="1"/>
</dbReference>
<evidence type="ECO:0000256" key="13">
    <source>
        <dbReference type="ARBA" id="ARBA00042775"/>
    </source>
</evidence>
<gene>
    <name evidence="16" type="ORF">DVW87_01170</name>
</gene>
<reference evidence="16 17" key="1">
    <citation type="submission" date="2018-07" db="EMBL/GenBank/DDBJ databases">
        <title>a novel species of Sphingomonas isolated from the rhizosphere soil of Araceae plant.</title>
        <authorList>
            <person name="Zhiyong W."/>
            <person name="Qinglan Z."/>
            <person name="Zhiwei F."/>
            <person name="Ding X."/>
            <person name="Gejiao W."/>
            <person name="Shixue Z."/>
        </authorList>
    </citation>
    <scope>NUCLEOTIDE SEQUENCE [LARGE SCALE GENOMIC DNA]</scope>
    <source>
        <strain evidence="16 17">WZY 27</strain>
    </source>
</reference>
<evidence type="ECO:0000256" key="10">
    <source>
        <dbReference type="ARBA" id="ARBA00031484"/>
    </source>
</evidence>
<dbReference type="InterPro" id="IPR027304">
    <property type="entry name" value="Trigger_fact/SurA_dom_sf"/>
</dbReference>
<dbReference type="Pfam" id="PF13624">
    <property type="entry name" value="SurA_N_3"/>
    <property type="match status" value="1"/>
</dbReference>
<organism evidence="16 17">
    <name type="scientific">Sphingomonas aracearum</name>
    <dbReference type="NCBI Taxonomy" id="2283317"/>
    <lineage>
        <taxon>Bacteria</taxon>
        <taxon>Pseudomonadati</taxon>
        <taxon>Pseudomonadota</taxon>
        <taxon>Alphaproteobacteria</taxon>
        <taxon>Sphingomonadales</taxon>
        <taxon>Sphingomonadaceae</taxon>
        <taxon>Sphingomonas</taxon>
    </lineage>
</organism>
<dbReference type="Proteomes" id="UP000253918">
    <property type="component" value="Unassembled WGS sequence"/>
</dbReference>
<sequence>MLSFFRRLIHSKAGLVITFGVLAVIALAFAAGDVTGLGHGGGSVTGDNVASVGNEKIGAAELRERTQRELDSFRQQQPGLDMVQFVTQGGLDGTLERVINQVALQEFGQDQGMVVSKAAVDAQIAAIPAFQGPDGKFSPTAYQRLLAERRLTDAGIRSDITRDIMAQQIVAPQIGASQVARAVALPYASLLLEKRQGSIAFVPDSAGDTGPAPTEAEVAAFYNRNRARYMVPERRVVRYALVTPAAIKDKAVPTEAEIAAAYKAQAARYAGGEKRTVSQVIVADQKAAQALVAKVKGGMPIADAARAAGLEPATLTVDKAGLAAQSSTEIANAAFGATQGSVLGPLKAPLGFAVLRVDAITQEKGRPLAEARAEIVPALTQQKTQAALVAVQDALNEAIGNNATFAELVSDQKLTAQTTPALAANGSDPENAAFKPAPEILPVLSAAFQAEQGDDPQLVQTAQDGSFAVVALDRVVPAAPRPLAQVRDTVTRDFRLERAHVAARKIAAAVLSAAQKGTPLEQAVRAADSNLPAVKPLRASRAQLFANRAGAPPALTLLFSMVQGSVRVIEAPQQGGWMVVKLEQVQKADAKNSPGVIAAVRQDLARSAGREYVQQLTRAIRNEVGVKKNDGVIASVRAQLLGQENGQP</sequence>
<dbReference type="OrthoDB" id="9768393at2"/>
<evidence type="ECO:0000256" key="11">
    <source>
        <dbReference type="ARBA" id="ARBA00038408"/>
    </source>
</evidence>
<keyword evidence="8" id="KW-0143">Chaperone</keyword>
<dbReference type="EMBL" id="QQNB01000001">
    <property type="protein sequence ID" value="RDE06368.1"/>
    <property type="molecule type" value="Genomic_DNA"/>
</dbReference>
<dbReference type="RefSeq" id="WP_114685949.1">
    <property type="nucleotide sequence ID" value="NZ_QQNB01000001.1"/>
</dbReference>
<dbReference type="Pfam" id="PF13145">
    <property type="entry name" value="Rotamase_2"/>
    <property type="match status" value="1"/>
</dbReference>
<evidence type="ECO:0000256" key="1">
    <source>
        <dbReference type="ARBA" id="ARBA00004382"/>
    </source>
</evidence>
<comment type="caution">
    <text evidence="16">The sequence shown here is derived from an EMBL/GenBank/DDBJ whole genome shotgun (WGS) entry which is preliminary data.</text>
</comment>
<dbReference type="PANTHER" id="PTHR47529:SF1">
    <property type="entry name" value="PERIPLASMIC CHAPERONE PPID"/>
    <property type="match status" value="1"/>
</dbReference>
<dbReference type="InterPro" id="IPR046357">
    <property type="entry name" value="PPIase_dom_sf"/>
</dbReference>
<keyword evidence="3" id="KW-1003">Cell membrane</keyword>
<evidence type="ECO:0000256" key="8">
    <source>
        <dbReference type="ARBA" id="ARBA00023186"/>
    </source>
</evidence>
<dbReference type="Gene3D" id="3.10.50.40">
    <property type="match status" value="1"/>
</dbReference>
<dbReference type="GO" id="GO:0005886">
    <property type="term" value="C:plasma membrane"/>
    <property type="evidence" value="ECO:0007669"/>
    <property type="project" value="UniProtKB-SubCell"/>
</dbReference>
<evidence type="ECO:0000256" key="4">
    <source>
        <dbReference type="ARBA" id="ARBA00022519"/>
    </source>
</evidence>
<evidence type="ECO:0000256" key="3">
    <source>
        <dbReference type="ARBA" id="ARBA00022475"/>
    </source>
</evidence>
<evidence type="ECO:0000256" key="6">
    <source>
        <dbReference type="ARBA" id="ARBA00022989"/>
    </source>
</evidence>
<comment type="subcellular location">
    <subcellularLocation>
        <location evidence="1">Cell inner membrane</location>
        <topology evidence="1">Single-pass type II membrane protein</topology>
        <orientation evidence="1">Periplasmic side</orientation>
    </subcellularLocation>
</comment>
<evidence type="ECO:0000256" key="9">
    <source>
        <dbReference type="ARBA" id="ARBA00030642"/>
    </source>
</evidence>
<dbReference type="InterPro" id="IPR052029">
    <property type="entry name" value="PpiD_chaperone"/>
</dbReference>
<keyword evidence="4" id="KW-0997">Cell inner membrane</keyword>
<evidence type="ECO:0000256" key="2">
    <source>
        <dbReference type="ARBA" id="ARBA00018370"/>
    </source>
</evidence>
<protein>
    <recommendedName>
        <fullName evidence="2">Parvulin-like PPIase</fullName>
    </recommendedName>
    <alternativeName>
        <fullName evidence="9">Peptidyl-prolyl cis-trans isomerase plp</fullName>
    </alternativeName>
    <alternativeName>
        <fullName evidence="12">Periplasmic chaperone PpiD</fullName>
    </alternativeName>
    <alternativeName>
        <fullName evidence="13">Periplasmic folding chaperone</fullName>
    </alternativeName>
    <alternativeName>
        <fullName evidence="10">Rotamase plp</fullName>
    </alternativeName>
</protein>
<keyword evidence="14" id="KW-0697">Rotamase</keyword>
<dbReference type="GO" id="GO:0003755">
    <property type="term" value="F:peptidyl-prolyl cis-trans isomerase activity"/>
    <property type="evidence" value="ECO:0007669"/>
    <property type="project" value="UniProtKB-KW"/>
</dbReference>
<dbReference type="SUPFAM" id="SSF109998">
    <property type="entry name" value="Triger factor/SurA peptide-binding domain-like"/>
    <property type="match status" value="1"/>
</dbReference>
<dbReference type="SUPFAM" id="SSF54534">
    <property type="entry name" value="FKBP-like"/>
    <property type="match status" value="1"/>
</dbReference>
<dbReference type="InterPro" id="IPR000297">
    <property type="entry name" value="PPIase_PpiC"/>
</dbReference>
<keyword evidence="7" id="KW-0472">Membrane</keyword>
<evidence type="ECO:0000256" key="5">
    <source>
        <dbReference type="ARBA" id="ARBA00022692"/>
    </source>
</evidence>